<feature type="disulfide bond" description="Redox-active" evidence="14">
    <location>
        <begin position="71"/>
        <end position="76"/>
    </location>
</feature>
<evidence type="ECO:0000256" key="2">
    <source>
        <dbReference type="ARBA" id="ARBA00012610"/>
    </source>
</evidence>
<dbReference type="GO" id="GO:0034599">
    <property type="term" value="P:cellular response to oxidative stress"/>
    <property type="evidence" value="ECO:0007669"/>
    <property type="project" value="TreeGrafter"/>
</dbReference>
<dbReference type="Gene3D" id="3.50.50.60">
    <property type="entry name" value="FAD/NAD(P)-binding domain"/>
    <property type="match status" value="2"/>
</dbReference>
<evidence type="ECO:0000256" key="5">
    <source>
        <dbReference type="ARBA" id="ARBA00022827"/>
    </source>
</evidence>
<dbReference type="NCBIfam" id="TIGR01438">
    <property type="entry name" value="TGR"/>
    <property type="match status" value="1"/>
</dbReference>
<keyword evidence="5 13" id="KW-0274">FAD</keyword>
<dbReference type="OMA" id="NYHKLAD"/>
<dbReference type="GO" id="GO:0005739">
    <property type="term" value="C:mitochondrion"/>
    <property type="evidence" value="ECO:0007669"/>
    <property type="project" value="TreeGrafter"/>
</dbReference>
<sequence>MHRLLTRQTRIFQARTTSTMSNFDYDFVVIGGGSGGMAAAKEAARLGAKVALFDFVKPTVHGTKWGLGGTCVNVGCVPKKIMHYSGILGAGLHDAAHLGWQLPEKVEHNWETLVETVQAHVKKLNFSYRVGLRSNKVQYINALARFEDPHTLSYQIKNGPTQTLTAAHILIATGGRPTVPKEIPGVGEYAITSDDLFSLTTAPGKTLVVGGSYIALECAGFLNELHYPTTVAVRSILLRGFDRQVAAKIQDIMVAQGMDFRFNTLPTSIVKDDATGQLHVSFANSETNETFTEVFDTVLYAVGRTADTFNIGLEKVGVKALPNGKFETVNEATNVPHIHAVGDVLQGKPELTPVAIRAGEHLVRRLFKPNYTKTMNYDLIPTTVFTPVEYGTIGLSEEEAIARYGKDDVVVYPWEFQTLEWGAVHRQKAESAQEGDYDTEFPANCLSKLVCQKSANEKVLGFHFVGPNAGEVTQGFAVAVTMGATKEDFDNVIGIHPTDAESFMALTVTKESGASWVATGGCGGGVCG</sequence>
<keyword evidence="8 15" id="KW-0560">Oxidoreductase</keyword>
<dbReference type="EMBL" id="JH767202">
    <property type="protein sequence ID" value="EQC27824.1"/>
    <property type="molecule type" value="Genomic_DNA"/>
</dbReference>
<dbReference type="InterPro" id="IPR001100">
    <property type="entry name" value="Pyr_nuc-diS_OxRdtase"/>
</dbReference>
<feature type="binding site" evidence="13">
    <location>
        <begin position="210"/>
        <end position="217"/>
    </location>
    <ligand>
        <name>NAD(+)</name>
        <dbReference type="ChEBI" id="CHEBI:57540"/>
    </ligand>
</feature>
<organism evidence="18 19">
    <name type="scientific">Saprolegnia diclina (strain VS20)</name>
    <dbReference type="NCBI Taxonomy" id="1156394"/>
    <lineage>
        <taxon>Eukaryota</taxon>
        <taxon>Sar</taxon>
        <taxon>Stramenopiles</taxon>
        <taxon>Oomycota</taxon>
        <taxon>Saprolegniomycetes</taxon>
        <taxon>Saprolegniales</taxon>
        <taxon>Saprolegniaceae</taxon>
        <taxon>Saprolegnia</taxon>
    </lineage>
</organism>
<dbReference type="SUPFAM" id="SSF55424">
    <property type="entry name" value="FAD/NAD-linked reductases, dimerisation (C-terminal) domain"/>
    <property type="match status" value="1"/>
</dbReference>
<dbReference type="GO" id="GO:0004791">
    <property type="term" value="F:thioredoxin-disulfide reductase (NADPH) activity"/>
    <property type="evidence" value="ECO:0007669"/>
    <property type="project" value="UniProtKB-EC"/>
</dbReference>
<gene>
    <name evidence="18" type="ORF">SDRG_14408</name>
</gene>
<dbReference type="PIRSF" id="PIRSF000350">
    <property type="entry name" value="Mercury_reductase_MerA"/>
    <property type="match status" value="1"/>
</dbReference>
<reference evidence="18 19" key="1">
    <citation type="submission" date="2012-04" db="EMBL/GenBank/DDBJ databases">
        <title>The Genome Sequence of Saprolegnia declina VS20.</title>
        <authorList>
            <consortium name="The Broad Institute Genome Sequencing Platform"/>
            <person name="Russ C."/>
            <person name="Nusbaum C."/>
            <person name="Tyler B."/>
            <person name="van West P."/>
            <person name="Dieguez-Uribeondo J."/>
            <person name="de Bruijn I."/>
            <person name="Tripathy S."/>
            <person name="Jiang R."/>
            <person name="Young S.K."/>
            <person name="Zeng Q."/>
            <person name="Gargeya S."/>
            <person name="Fitzgerald M."/>
            <person name="Haas B."/>
            <person name="Abouelleil A."/>
            <person name="Alvarado L."/>
            <person name="Arachchi H.M."/>
            <person name="Berlin A."/>
            <person name="Chapman S.B."/>
            <person name="Goldberg J."/>
            <person name="Griggs A."/>
            <person name="Gujja S."/>
            <person name="Hansen M."/>
            <person name="Howarth C."/>
            <person name="Imamovic A."/>
            <person name="Larimer J."/>
            <person name="McCowen C."/>
            <person name="Montmayeur A."/>
            <person name="Murphy C."/>
            <person name="Neiman D."/>
            <person name="Pearson M."/>
            <person name="Priest M."/>
            <person name="Roberts A."/>
            <person name="Saif S."/>
            <person name="Shea T."/>
            <person name="Sisk P."/>
            <person name="Sykes S."/>
            <person name="Wortman J."/>
            <person name="Nusbaum C."/>
            <person name="Birren B."/>
        </authorList>
    </citation>
    <scope>NUCLEOTIDE SEQUENCE [LARGE SCALE GENOMIC DNA]</scope>
    <source>
        <strain evidence="18 19">VS20</strain>
    </source>
</reference>
<keyword evidence="6" id="KW-0521">NADP</keyword>
<dbReference type="PANTHER" id="PTHR42737:SF8">
    <property type="entry name" value="THIOREDOXIN-DISULFIDE REDUCTASE"/>
    <property type="match status" value="1"/>
</dbReference>
<dbReference type="AlphaFoldDB" id="T0PQN8"/>
<dbReference type="RefSeq" id="XP_008618754.1">
    <property type="nucleotide sequence ID" value="XM_008620532.1"/>
</dbReference>
<dbReference type="PANTHER" id="PTHR42737">
    <property type="entry name" value="GLUTATHIONE REDUCTASE"/>
    <property type="match status" value="1"/>
</dbReference>
<dbReference type="PROSITE" id="PS00076">
    <property type="entry name" value="PYRIDINE_REDOX_1"/>
    <property type="match status" value="1"/>
</dbReference>
<evidence type="ECO:0000256" key="15">
    <source>
        <dbReference type="RuleBase" id="RU003691"/>
    </source>
</evidence>
<dbReference type="InParanoid" id="T0PQN8"/>
<dbReference type="GO" id="GO:0005829">
    <property type="term" value="C:cytosol"/>
    <property type="evidence" value="ECO:0007669"/>
    <property type="project" value="TreeGrafter"/>
</dbReference>
<comment type="similarity">
    <text evidence="1 15">Belongs to the class-I pyridine nucleotide-disulfide oxidoreductase family.</text>
</comment>
<evidence type="ECO:0000313" key="19">
    <source>
        <dbReference type="Proteomes" id="UP000030762"/>
    </source>
</evidence>
<keyword evidence="7" id="KW-0712">Selenocysteine</keyword>
<evidence type="ECO:0000313" key="18">
    <source>
        <dbReference type="EMBL" id="EQC27824.1"/>
    </source>
</evidence>
<keyword evidence="19" id="KW-1185">Reference proteome</keyword>
<evidence type="ECO:0000259" key="16">
    <source>
        <dbReference type="Pfam" id="PF02852"/>
    </source>
</evidence>
<dbReference type="InterPro" id="IPR046952">
    <property type="entry name" value="GSHR/TRXR-like"/>
</dbReference>
<feature type="binding site" evidence="13">
    <location>
        <position position="343"/>
    </location>
    <ligand>
        <name>FAD</name>
        <dbReference type="ChEBI" id="CHEBI:57692"/>
    </ligand>
</feature>
<feature type="binding site" evidence="13">
    <location>
        <position position="303"/>
    </location>
    <ligand>
        <name>NAD(+)</name>
        <dbReference type="ChEBI" id="CHEBI:57540"/>
    </ligand>
</feature>
<comment type="function">
    <text evidence="11">Catalyzes the transfer of electrons from NADPH to thioredoxins TRX1, TRX2 and TRX3, which in turn act as reductants of disulfide containing proteins. Able to reduce nitroglutathione (GSNO), a compound involved in the transport of nitric oxide (NO); however, TRX1 is more efficient in reducing GSNO. Has no catalytic activity towards oxidized glutathione (GSSG).</text>
</comment>
<dbReference type="InterPro" id="IPR016156">
    <property type="entry name" value="FAD/NAD-linked_Rdtase_dimer_sf"/>
</dbReference>
<evidence type="ECO:0000256" key="10">
    <source>
        <dbReference type="ARBA" id="ARBA00023284"/>
    </source>
</evidence>
<dbReference type="GeneID" id="19955135"/>
<feature type="domain" description="FAD/NAD(P)-binding" evidence="17">
    <location>
        <begin position="25"/>
        <end position="359"/>
    </location>
</feature>
<dbReference type="GO" id="GO:0050660">
    <property type="term" value="F:flavin adenine dinucleotide binding"/>
    <property type="evidence" value="ECO:0007669"/>
    <property type="project" value="InterPro"/>
</dbReference>
<evidence type="ECO:0000256" key="11">
    <source>
        <dbReference type="ARBA" id="ARBA00053237"/>
    </source>
</evidence>
<keyword evidence="13" id="KW-0520">NAD</keyword>
<evidence type="ECO:0000256" key="12">
    <source>
        <dbReference type="PIRSR" id="PIRSR000350-2"/>
    </source>
</evidence>
<accession>T0PQN8</accession>
<dbReference type="Pfam" id="PF02852">
    <property type="entry name" value="Pyr_redox_dim"/>
    <property type="match status" value="1"/>
</dbReference>
<dbReference type="GO" id="GO:0045454">
    <property type="term" value="P:cell redox homeostasis"/>
    <property type="evidence" value="ECO:0007669"/>
    <property type="project" value="InterPro"/>
</dbReference>
<evidence type="ECO:0000256" key="4">
    <source>
        <dbReference type="ARBA" id="ARBA00022630"/>
    </source>
</evidence>
<dbReference type="Pfam" id="PF07992">
    <property type="entry name" value="Pyr_redox_2"/>
    <property type="match status" value="1"/>
</dbReference>
<dbReference type="PRINTS" id="PR00411">
    <property type="entry name" value="PNDRDTASEI"/>
</dbReference>
<evidence type="ECO:0000256" key="14">
    <source>
        <dbReference type="PIRSR" id="PIRSR000350-4"/>
    </source>
</evidence>
<dbReference type="GO" id="GO:0004362">
    <property type="term" value="F:glutathione-disulfide reductase (NADPH) activity"/>
    <property type="evidence" value="ECO:0007669"/>
    <property type="project" value="TreeGrafter"/>
</dbReference>
<dbReference type="FunCoup" id="T0PQN8">
    <property type="interactions" value="194"/>
</dbReference>
<dbReference type="VEuPathDB" id="FungiDB:SDRG_14408"/>
<evidence type="ECO:0000259" key="17">
    <source>
        <dbReference type="Pfam" id="PF07992"/>
    </source>
</evidence>
<feature type="binding site" evidence="13">
    <location>
        <position position="80"/>
    </location>
    <ligand>
        <name>FAD</name>
        <dbReference type="ChEBI" id="CHEBI:57692"/>
    </ligand>
</feature>
<comment type="cofactor">
    <cofactor evidence="13">
        <name>FAD</name>
        <dbReference type="ChEBI" id="CHEBI:57692"/>
    </cofactor>
    <text evidence="13">Binds 1 FAD per subunit.</text>
</comment>
<protein>
    <recommendedName>
        <fullName evidence="3">Thioredoxin reductase</fullName>
        <ecNumber evidence="2">1.8.1.9</ecNumber>
    </recommendedName>
</protein>
<feature type="domain" description="Pyridine nucleotide-disulphide oxidoreductase dimerisation" evidence="16">
    <location>
        <begin position="380"/>
        <end position="504"/>
    </location>
</feature>
<dbReference type="PRINTS" id="PR00368">
    <property type="entry name" value="FADPNR"/>
</dbReference>
<dbReference type="GO" id="GO:0006749">
    <property type="term" value="P:glutathione metabolic process"/>
    <property type="evidence" value="ECO:0007669"/>
    <property type="project" value="TreeGrafter"/>
</dbReference>
<dbReference type="EC" id="1.8.1.9" evidence="2"/>
<dbReference type="eggNOG" id="KOG4716">
    <property type="taxonomic scope" value="Eukaryota"/>
</dbReference>
<evidence type="ECO:0000256" key="9">
    <source>
        <dbReference type="ARBA" id="ARBA00023157"/>
    </source>
</evidence>
<dbReference type="InterPro" id="IPR023753">
    <property type="entry name" value="FAD/NAD-binding_dom"/>
</dbReference>
<proteinExistence type="inferred from homology"/>
<dbReference type="Proteomes" id="UP000030762">
    <property type="component" value="Unassembled WGS sequence"/>
</dbReference>
<evidence type="ECO:0000256" key="3">
    <source>
        <dbReference type="ARBA" id="ARBA00018719"/>
    </source>
</evidence>
<evidence type="ECO:0000256" key="1">
    <source>
        <dbReference type="ARBA" id="ARBA00007532"/>
    </source>
</evidence>
<keyword evidence="10 15" id="KW-0676">Redox-active center</keyword>
<dbReference type="InterPro" id="IPR036188">
    <property type="entry name" value="FAD/NAD-bd_sf"/>
</dbReference>
<evidence type="ECO:0000256" key="13">
    <source>
        <dbReference type="PIRSR" id="PIRSR000350-3"/>
    </source>
</evidence>
<dbReference type="OrthoDB" id="5956163at2759"/>
<dbReference type="InterPro" id="IPR006338">
    <property type="entry name" value="Thioredoxin/glutathione_Rdtase"/>
</dbReference>
<dbReference type="FunFam" id="3.50.50.60:FF:000190">
    <property type="entry name" value="Thioredoxin reductase"/>
    <property type="match status" value="1"/>
</dbReference>
<evidence type="ECO:0000256" key="7">
    <source>
        <dbReference type="ARBA" id="ARBA00022933"/>
    </source>
</evidence>
<dbReference type="Gene3D" id="3.30.390.30">
    <property type="match status" value="1"/>
</dbReference>
<feature type="active site" description="Proton acceptor" evidence="12">
    <location>
        <position position="496"/>
    </location>
</feature>
<evidence type="ECO:0000256" key="8">
    <source>
        <dbReference type="ARBA" id="ARBA00023002"/>
    </source>
</evidence>
<keyword evidence="13" id="KW-0547">Nucleotide-binding</keyword>
<evidence type="ECO:0000256" key="6">
    <source>
        <dbReference type="ARBA" id="ARBA00022857"/>
    </source>
</evidence>
<dbReference type="InterPro" id="IPR004099">
    <property type="entry name" value="Pyr_nucl-diS_OxRdtase_dimer"/>
</dbReference>
<keyword evidence="4 15" id="KW-0285">Flavoprotein</keyword>
<dbReference type="InterPro" id="IPR012999">
    <property type="entry name" value="Pyr_OxRdtase_I_AS"/>
</dbReference>
<keyword evidence="9" id="KW-1015">Disulfide bond</keyword>
<name>T0PQN8_SAPDV</name>
<dbReference type="SUPFAM" id="SSF51905">
    <property type="entry name" value="FAD/NAD(P)-binding domain"/>
    <property type="match status" value="1"/>
</dbReference>
<dbReference type="STRING" id="1156394.T0PQN8"/>